<gene>
    <name evidence="2" type="ORF">Ahu01nite_034800</name>
</gene>
<dbReference type="Proteomes" id="UP000603200">
    <property type="component" value="Unassembled WGS sequence"/>
</dbReference>
<evidence type="ECO:0000256" key="1">
    <source>
        <dbReference type="SAM" id="MobiDB-lite"/>
    </source>
</evidence>
<proteinExistence type="predicted"/>
<feature type="region of interest" description="Disordered" evidence="1">
    <location>
        <begin position="39"/>
        <end position="76"/>
    </location>
</feature>
<name>A0ABQ3ZPF2_9ACTN</name>
<keyword evidence="3" id="KW-1185">Reference proteome</keyword>
<accession>A0ABQ3ZPF2</accession>
<sequence length="76" mass="7815">MTSRRSQMRAGDSVLELSMPNSLAVTMPRADLAAAGEPSIPRGIEADPGHSCGLPMKSESPGSESYRAINGGGEGI</sequence>
<dbReference type="EMBL" id="BOMN01000040">
    <property type="protein sequence ID" value="GIE20378.1"/>
    <property type="molecule type" value="Genomic_DNA"/>
</dbReference>
<comment type="caution">
    <text evidence="2">The sequence shown here is derived from an EMBL/GenBank/DDBJ whole genome shotgun (WGS) entry which is preliminary data.</text>
</comment>
<protein>
    <submittedName>
        <fullName evidence="2">Uncharacterized protein</fullName>
    </submittedName>
</protein>
<reference evidence="2 3" key="1">
    <citation type="submission" date="2021-01" db="EMBL/GenBank/DDBJ databases">
        <title>Whole genome shotgun sequence of Actinoplanes humidus NBRC 14915.</title>
        <authorList>
            <person name="Komaki H."/>
            <person name="Tamura T."/>
        </authorList>
    </citation>
    <scope>NUCLEOTIDE SEQUENCE [LARGE SCALE GENOMIC DNA]</scope>
    <source>
        <strain evidence="2 3">NBRC 14915</strain>
    </source>
</reference>
<evidence type="ECO:0000313" key="2">
    <source>
        <dbReference type="EMBL" id="GIE20378.1"/>
    </source>
</evidence>
<evidence type="ECO:0000313" key="3">
    <source>
        <dbReference type="Proteomes" id="UP000603200"/>
    </source>
</evidence>
<organism evidence="2 3">
    <name type="scientific">Winogradskya humida</name>
    <dbReference type="NCBI Taxonomy" id="113566"/>
    <lineage>
        <taxon>Bacteria</taxon>
        <taxon>Bacillati</taxon>
        <taxon>Actinomycetota</taxon>
        <taxon>Actinomycetes</taxon>
        <taxon>Micromonosporales</taxon>
        <taxon>Micromonosporaceae</taxon>
        <taxon>Winogradskya</taxon>
    </lineage>
</organism>